<organism evidence="2 3">
    <name type="scientific">Abeliophyllum distichum</name>
    <dbReference type="NCBI Taxonomy" id="126358"/>
    <lineage>
        <taxon>Eukaryota</taxon>
        <taxon>Viridiplantae</taxon>
        <taxon>Streptophyta</taxon>
        <taxon>Embryophyta</taxon>
        <taxon>Tracheophyta</taxon>
        <taxon>Spermatophyta</taxon>
        <taxon>Magnoliopsida</taxon>
        <taxon>eudicotyledons</taxon>
        <taxon>Gunneridae</taxon>
        <taxon>Pentapetalae</taxon>
        <taxon>asterids</taxon>
        <taxon>lamiids</taxon>
        <taxon>Lamiales</taxon>
        <taxon>Oleaceae</taxon>
        <taxon>Forsythieae</taxon>
        <taxon>Abeliophyllum</taxon>
    </lineage>
</organism>
<gene>
    <name evidence="2" type="ORF">Adt_31215</name>
</gene>
<feature type="region of interest" description="Disordered" evidence="1">
    <location>
        <begin position="1"/>
        <end position="25"/>
    </location>
</feature>
<dbReference type="AlphaFoldDB" id="A0ABD1RH08"/>
<sequence length="120" mass="13948">MGSSIALSLPVHSRRSELSEACTEGMKDPKLVSARLEDEKEELECHKDDNDENLPFSNLLKAMELSINFRMPPMEKYNRRKDPTYHINVYKIKLQGNSPTMNCRNFHTTLTFDAKRWTTN</sequence>
<accession>A0ABD1RH08</accession>
<evidence type="ECO:0000313" key="3">
    <source>
        <dbReference type="Proteomes" id="UP001604336"/>
    </source>
</evidence>
<name>A0ABD1RH08_9LAMI</name>
<protein>
    <submittedName>
        <fullName evidence="2">Uncharacterized protein</fullName>
    </submittedName>
</protein>
<dbReference type="Proteomes" id="UP001604336">
    <property type="component" value="Unassembled WGS sequence"/>
</dbReference>
<comment type="caution">
    <text evidence="2">The sequence shown here is derived from an EMBL/GenBank/DDBJ whole genome shotgun (WGS) entry which is preliminary data.</text>
</comment>
<reference evidence="3" key="1">
    <citation type="submission" date="2024-07" db="EMBL/GenBank/DDBJ databases">
        <title>Two chromosome-level genome assemblies of Korean endemic species Abeliophyllum distichum and Forsythia ovata (Oleaceae).</title>
        <authorList>
            <person name="Jang H."/>
        </authorList>
    </citation>
    <scope>NUCLEOTIDE SEQUENCE [LARGE SCALE GENOMIC DNA]</scope>
</reference>
<keyword evidence="3" id="KW-1185">Reference proteome</keyword>
<dbReference type="EMBL" id="JBFOLK010000009">
    <property type="protein sequence ID" value="KAL2486459.1"/>
    <property type="molecule type" value="Genomic_DNA"/>
</dbReference>
<proteinExistence type="predicted"/>
<evidence type="ECO:0000256" key="1">
    <source>
        <dbReference type="SAM" id="MobiDB-lite"/>
    </source>
</evidence>
<evidence type="ECO:0000313" key="2">
    <source>
        <dbReference type="EMBL" id="KAL2486459.1"/>
    </source>
</evidence>